<dbReference type="Proteomes" id="UP001148662">
    <property type="component" value="Unassembled WGS sequence"/>
</dbReference>
<organism evidence="1 2">
    <name type="scientific">Phlebia brevispora</name>
    <dbReference type="NCBI Taxonomy" id="194682"/>
    <lineage>
        <taxon>Eukaryota</taxon>
        <taxon>Fungi</taxon>
        <taxon>Dikarya</taxon>
        <taxon>Basidiomycota</taxon>
        <taxon>Agaricomycotina</taxon>
        <taxon>Agaricomycetes</taxon>
        <taxon>Polyporales</taxon>
        <taxon>Meruliaceae</taxon>
        <taxon>Phlebia</taxon>
    </lineage>
</organism>
<protein>
    <submittedName>
        <fullName evidence="1">Uncharacterized protein</fullName>
    </submittedName>
</protein>
<keyword evidence="2" id="KW-1185">Reference proteome</keyword>
<evidence type="ECO:0000313" key="2">
    <source>
        <dbReference type="Proteomes" id="UP001148662"/>
    </source>
</evidence>
<comment type="caution">
    <text evidence="1">The sequence shown here is derived from an EMBL/GenBank/DDBJ whole genome shotgun (WGS) entry which is preliminary data.</text>
</comment>
<accession>A0ACC1RQ62</accession>
<name>A0ACC1RQ62_9APHY</name>
<proteinExistence type="predicted"/>
<gene>
    <name evidence="1" type="ORF">NM688_g8563</name>
</gene>
<reference evidence="1" key="1">
    <citation type="submission" date="2022-07" db="EMBL/GenBank/DDBJ databases">
        <title>Genome Sequence of Phlebia brevispora.</title>
        <authorList>
            <person name="Buettner E."/>
        </authorList>
    </citation>
    <scope>NUCLEOTIDE SEQUENCE</scope>
    <source>
        <strain evidence="1">MPL23</strain>
    </source>
</reference>
<sequence>MPLAKITSSYLQSRSSQKCSLDLTNLDKIRADLSLWRTVILHDATLARKVFDLLEESSELAAAVHHLQMDLTGDQESSQQLFFYAYHRLIKLLKKMPRLWWLRLIGNDLDIPAILTSLCALEESNLTSLTLTTSTIQEAPWGDREAITEQDLELRAGKLEYFHVECRDVLPRASVMAMARLLETSAHIIESLQRLISDRVMEKLLRNVSRFPVLQTLGLWDGKCADMPCFAEVYSSLDSISLHFSQLATLLDRPVEIESLSRRFSSVTELYLYSDDVQHSSL</sequence>
<evidence type="ECO:0000313" key="1">
    <source>
        <dbReference type="EMBL" id="KAJ3524435.1"/>
    </source>
</evidence>
<dbReference type="EMBL" id="JANHOG010002341">
    <property type="protein sequence ID" value="KAJ3524435.1"/>
    <property type="molecule type" value="Genomic_DNA"/>
</dbReference>